<protein>
    <submittedName>
        <fullName evidence="2">Uncharacterized protein</fullName>
    </submittedName>
</protein>
<evidence type="ECO:0000313" key="2">
    <source>
        <dbReference type="EMBL" id="SDK31480.1"/>
    </source>
</evidence>
<sequence>MKIDTIAKEELWRSVATFGISLIVIAYIITTDYLPLPAFLLLPLPLMIAAIVACVMVWYRRKEGLTDPNPANILCHAFRLGKRGEKKTARRRGIVEKMTDAALLVTIFLIYSYASLAYSINQIFWLPVLVILGLLLTRIVFIDGGERHITFARSAIFYLGATGIVLLRYLVLGYPVLPLLQAIALVGIVAFPILYIWERRRAPEGAD</sequence>
<keyword evidence="1" id="KW-0812">Transmembrane</keyword>
<dbReference type="STRING" id="2200.GCA_001571405_02026"/>
<dbReference type="EMBL" id="FNFT01000007">
    <property type="protein sequence ID" value="SDK31480.1"/>
    <property type="molecule type" value="Genomic_DNA"/>
</dbReference>
<dbReference type="AlphaFoldDB" id="A0A1G9AXN8"/>
<feature type="transmembrane region" description="Helical" evidence="1">
    <location>
        <begin position="101"/>
        <end position="118"/>
    </location>
</feature>
<feature type="transmembrane region" description="Helical" evidence="1">
    <location>
        <begin position="155"/>
        <end position="172"/>
    </location>
</feature>
<reference evidence="2 3" key="1">
    <citation type="submission" date="2016-10" db="EMBL/GenBank/DDBJ databases">
        <authorList>
            <person name="Varghese N."/>
            <person name="Submissions S."/>
        </authorList>
    </citation>
    <scope>NUCLEOTIDE SEQUENCE [LARGE SCALE GENOMIC DNA]</scope>
    <source>
        <strain evidence="2 3">DSM 2373</strain>
    </source>
</reference>
<feature type="transmembrane region" description="Helical" evidence="1">
    <location>
        <begin position="12"/>
        <end position="30"/>
    </location>
</feature>
<dbReference type="Proteomes" id="UP000326500">
    <property type="component" value="Unassembled WGS sequence"/>
</dbReference>
<keyword evidence="1" id="KW-0472">Membrane</keyword>
<feature type="transmembrane region" description="Helical" evidence="1">
    <location>
        <begin position="178"/>
        <end position="197"/>
    </location>
</feature>
<evidence type="ECO:0000256" key="1">
    <source>
        <dbReference type="SAM" id="Phobius"/>
    </source>
</evidence>
<feature type="transmembrane region" description="Helical" evidence="1">
    <location>
        <begin position="124"/>
        <end position="143"/>
    </location>
</feature>
<proteinExistence type="predicted"/>
<accession>A0A1G9AXN8</accession>
<dbReference type="RefSeq" id="WP_150468733.1">
    <property type="nucleotide sequence ID" value="NZ_BCNX01000010.1"/>
</dbReference>
<name>A0A1G9AXN8_9EURY</name>
<feature type="transmembrane region" description="Helical" evidence="1">
    <location>
        <begin position="36"/>
        <end position="59"/>
    </location>
</feature>
<gene>
    <name evidence="2" type="ORF">SAMN04488571_10762</name>
</gene>
<keyword evidence="1" id="KW-1133">Transmembrane helix</keyword>
<organism evidence="2 3">
    <name type="scientific">Methanoculleus thermophilus</name>
    <dbReference type="NCBI Taxonomy" id="2200"/>
    <lineage>
        <taxon>Archaea</taxon>
        <taxon>Methanobacteriati</taxon>
        <taxon>Methanobacteriota</taxon>
        <taxon>Stenosarchaea group</taxon>
        <taxon>Methanomicrobia</taxon>
        <taxon>Methanomicrobiales</taxon>
        <taxon>Methanomicrobiaceae</taxon>
        <taxon>Methanoculleus</taxon>
    </lineage>
</organism>
<keyword evidence="3" id="KW-1185">Reference proteome</keyword>
<dbReference type="OrthoDB" id="137531at2157"/>
<evidence type="ECO:0000313" key="3">
    <source>
        <dbReference type="Proteomes" id="UP000326500"/>
    </source>
</evidence>